<sequence>MRFRALRDRIWASPGAAPRLQSSRRQARVPHCHSPTLEGVVVLVFDSATLPTRERYGAIHDAITSAASATFMAPARGGESVHLRMQAWDLGGGVEVIDARCSAHTLRRTVRAGDEQPTYLITCGLKGRGAHHQLDREMPVRPTGVWGTDLTHPYVHHVTDTWTTTAKVPRDLLGVPSRLAGPAFQHLSDSPLAPLFHRHMAEVRDVAGDLNPVAAASLGTATIALTRALIASVTDDDRLNRETTGDILLLQVKEFVRAHLADRALDPRTVAAANHVSLRHLYKTCAQADLHLEQWIIAERLAGAHEELARPSSAPVSIAAVARRWGFSSTSHFARRFREAYELSPSEWQALNRRR</sequence>
<evidence type="ECO:0000256" key="2">
    <source>
        <dbReference type="ARBA" id="ARBA00023125"/>
    </source>
</evidence>
<dbReference type="Pfam" id="PF12833">
    <property type="entry name" value="HTH_18"/>
    <property type="match status" value="1"/>
</dbReference>
<dbReference type="InterPro" id="IPR050204">
    <property type="entry name" value="AraC_XylS_family_regulators"/>
</dbReference>
<organism evidence="5 6">
    <name type="scientific">Cellulomonas rhizosphaerae</name>
    <dbReference type="NCBI Taxonomy" id="2293719"/>
    <lineage>
        <taxon>Bacteria</taxon>
        <taxon>Bacillati</taxon>
        <taxon>Actinomycetota</taxon>
        <taxon>Actinomycetes</taxon>
        <taxon>Micrococcales</taxon>
        <taxon>Cellulomonadaceae</taxon>
        <taxon>Cellulomonas</taxon>
    </lineage>
</organism>
<dbReference type="Gene3D" id="1.10.10.60">
    <property type="entry name" value="Homeodomain-like"/>
    <property type="match status" value="1"/>
</dbReference>
<dbReference type="SMART" id="SM00342">
    <property type="entry name" value="HTH_ARAC"/>
    <property type="match status" value="1"/>
</dbReference>
<dbReference type="InterPro" id="IPR020449">
    <property type="entry name" value="Tscrpt_reg_AraC-type_HTH"/>
</dbReference>
<comment type="caution">
    <text evidence="5">The sequence shown here is derived from an EMBL/GenBank/DDBJ whole genome shotgun (WGS) entry which is preliminary data.</text>
</comment>
<proteinExistence type="predicted"/>
<dbReference type="EMBL" id="QWKP01000189">
    <property type="protein sequence ID" value="RHA41014.1"/>
    <property type="molecule type" value="Genomic_DNA"/>
</dbReference>
<dbReference type="GO" id="GO:0043565">
    <property type="term" value="F:sequence-specific DNA binding"/>
    <property type="evidence" value="ECO:0007669"/>
    <property type="project" value="InterPro"/>
</dbReference>
<dbReference type="InterPro" id="IPR018062">
    <property type="entry name" value="HTH_AraC-typ_CS"/>
</dbReference>
<evidence type="ECO:0000313" key="6">
    <source>
        <dbReference type="Proteomes" id="UP000283374"/>
    </source>
</evidence>
<evidence type="ECO:0000256" key="1">
    <source>
        <dbReference type="ARBA" id="ARBA00023015"/>
    </source>
</evidence>
<dbReference type="PANTHER" id="PTHR46796">
    <property type="entry name" value="HTH-TYPE TRANSCRIPTIONAL ACTIVATOR RHAS-RELATED"/>
    <property type="match status" value="1"/>
</dbReference>
<dbReference type="PRINTS" id="PR00032">
    <property type="entry name" value="HTHARAC"/>
</dbReference>
<dbReference type="AlphaFoldDB" id="A0A413RLR4"/>
<dbReference type="PROSITE" id="PS00041">
    <property type="entry name" value="HTH_ARAC_FAMILY_1"/>
    <property type="match status" value="1"/>
</dbReference>
<feature type="domain" description="HTH araC/xylS-type" evidence="4">
    <location>
        <begin position="250"/>
        <end position="351"/>
    </location>
</feature>
<dbReference type="PANTHER" id="PTHR46796:SF6">
    <property type="entry name" value="ARAC SUBFAMILY"/>
    <property type="match status" value="1"/>
</dbReference>
<dbReference type="InterPro" id="IPR009057">
    <property type="entry name" value="Homeodomain-like_sf"/>
</dbReference>
<dbReference type="GO" id="GO:0003700">
    <property type="term" value="F:DNA-binding transcription factor activity"/>
    <property type="evidence" value="ECO:0007669"/>
    <property type="project" value="InterPro"/>
</dbReference>
<keyword evidence="2" id="KW-0238">DNA-binding</keyword>
<dbReference type="Proteomes" id="UP000283374">
    <property type="component" value="Unassembled WGS sequence"/>
</dbReference>
<accession>A0A413RLR4</accession>
<keyword evidence="6" id="KW-1185">Reference proteome</keyword>
<keyword evidence="1" id="KW-0805">Transcription regulation</keyword>
<reference evidence="5 6" key="1">
    <citation type="submission" date="2018-08" db="EMBL/GenBank/DDBJ databases">
        <title>Cellulomonas rhizosphaerae sp. nov., a novel actinomycete isolated from soil.</title>
        <authorList>
            <person name="Tian Y."/>
        </authorList>
    </citation>
    <scope>NUCLEOTIDE SEQUENCE [LARGE SCALE GENOMIC DNA]</scope>
    <source>
        <strain evidence="5 6">NEAU-TCZ24</strain>
    </source>
</reference>
<keyword evidence="3" id="KW-0804">Transcription</keyword>
<evidence type="ECO:0000313" key="5">
    <source>
        <dbReference type="EMBL" id="RHA41014.1"/>
    </source>
</evidence>
<protein>
    <submittedName>
        <fullName evidence="5">Helix-turn-helix domain-containing protein</fullName>
    </submittedName>
</protein>
<dbReference type="PROSITE" id="PS01124">
    <property type="entry name" value="HTH_ARAC_FAMILY_2"/>
    <property type="match status" value="1"/>
</dbReference>
<evidence type="ECO:0000259" key="4">
    <source>
        <dbReference type="PROSITE" id="PS01124"/>
    </source>
</evidence>
<dbReference type="InterPro" id="IPR018060">
    <property type="entry name" value="HTH_AraC"/>
</dbReference>
<gene>
    <name evidence="5" type="ORF">D1825_09265</name>
</gene>
<dbReference type="SUPFAM" id="SSF46689">
    <property type="entry name" value="Homeodomain-like"/>
    <property type="match status" value="1"/>
</dbReference>
<name>A0A413RLR4_9CELL</name>
<evidence type="ECO:0000256" key="3">
    <source>
        <dbReference type="ARBA" id="ARBA00023163"/>
    </source>
</evidence>